<keyword evidence="2" id="KW-0472">Membrane</keyword>
<dbReference type="Pfam" id="PF12685">
    <property type="entry name" value="SpoIIIAH"/>
    <property type="match status" value="1"/>
</dbReference>
<feature type="coiled-coil region" evidence="1">
    <location>
        <begin position="104"/>
        <end position="155"/>
    </location>
</feature>
<name>W4QJS3_9BACI</name>
<evidence type="ECO:0000313" key="3">
    <source>
        <dbReference type="EMBL" id="GAE31873.1"/>
    </source>
</evidence>
<dbReference type="InterPro" id="IPR038503">
    <property type="entry name" value="SpoIIIAH_sf"/>
</dbReference>
<keyword evidence="4" id="KW-1185">Reference proteome</keyword>
<gene>
    <name evidence="3" type="ORF">JCM9152_3368</name>
</gene>
<evidence type="ECO:0000256" key="2">
    <source>
        <dbReference type="SAM" id="Phobius"/>
    </source>
</evidence>
<keyword evidence="2" id="KW-1133">Transmembrane helix</keyword>
<comment type="caution">
    <text evidence="3">The sequence shown here is derived from an EMBL/GenBank/DDBJ whole genome shotgun (WGS) entry which is preliminary data.</text>
</comment>
<proteinExistence type="predicted"/>
<organism evidence="3 4">
    <name type="scientific">Halalkalibacter hemicellulosilyticusJCM 9152</name>
    <dbReference type="NCBI Taxonomy" id="1236971"/>
    <lineage>
        <taxon>Bacteria</taxon>
        <taxon>Bacillati</taxon>
        <taxon>Bacillota</taxon>
        <taxon>Bacilli</taxon>
        <taxon>Bacillales</taxon>
        <taxon>Bacillaceae</taxon>
        <taxon>Halalkalibacter</taxon>
    </lineage>
</organism>
<dbReference type="Proteomes" id="UP000018895">
    <property type="component" value="Unassembled WGS sequence"/>
</dbReference>
<dbReference type="InterPro" id="IPR024232">
    <property type="entry name" value="SpoIIIAH"/>
</dbReference>
<dbReference type="AlphaFoldDB" id="W4QJS3"/>
<sequence>MVLKKQTVWLLTMLSLIIVLSVYYVIPTDPAQNDFAYSDEDLEGDELQDGDENEIRDQEDLELESDDVNAVLGNIADELDVAIEEGEYGEISTISTNEAFTTIRMEVQANRDRLKEEYTRIRASEEATAEEKADAHQLEADLHQLQNDEVILEQLILAKGFDDALVLADQEQVRVLVQSEDLSREQANELLQLTISQLNLNLDETSIAVGHTGMNK</sequence>
<dbReference type="EMBL" id="BAUU01000025">
    <property type="protein sequence ID" value="GAE31873.1"/>
    <property type="molecule type" value="Genomic_DNA"/>
</dbReference>
<keyword evidence="2" id="KW-0812">Transmembrane</keyword>
<reference evidence="3" key="1">
    <citation type="journal article" date="2014" name="Genome Announc.">
        <title>Draft Genome Sequences of Three Alkaliphilic Bacillus Strains, Bacillus wakoensis JCM 9140T, Bacillus akibai JCM 9157T, and Bacillus hemicellulosilyticus JCM 9152T.</title>
        <authorList>
            <person name="Yuki M."/>
            <person name="Oshima K."/>
            <person name="Suda W."/>
            <person name="Oshida Y."/>
            <person name="Kitamura K."/>
            <person name="Iida T."/>
            <person name="Hattori M."/>
            <person name="Ohkuma M."/>
        </authorList>
    </citation>
    <scope>NUCLEOTIDE SEQUENCE [LARGE SCALE GENOMIC DNA]</scope>
    <source>
        <strain evidence="3">JCM 9152</strain>
    </source>
</reference>
<dbReference type="RefSeq" id="WP_035346026.1">
    <property type="nucleotide sequence ID" value="NZ_BAUU01000025.1"/>
</dbReference>
<dbReference type="Gene3D" id="1.10.287.4300">
    <property type="entry name" value="Stage III sporulation protein AH-like"/>
    <property type="match status" value="1"/>
</dbReference>
<dbReference type="STRING" id="1236971.JCM9152_3368"/>
<accession>W4QJS3</accession>
<keyword evidence="1" id="KW-0175">Coiled coil</keyword>
<evidence type="ECO:0000313" key="4">
    <source>
        <dbReference type="Proteomes" id="UP000018895"/>
    </source>
</evidence>
<protein>
    <submittedName>
        <fullName evidence="3">Stage III sporulation protein AH</fullName>
    </submittedName>
</protein>
<evidence type="ECO:0000256" key="1">
    <source>
        <dbReference type="SAM" id="Coils"/>
    </source>
</evidence>
<dbReference type="OrthoDB" id="2939102at2"/>
<feature type="transmembrane region" description="Helical" evidence="2">
    <location>
        <begin position="7"/>
        <end position="26"/>
    </location>
</feature>